<name>I0Z0U1_COCSC</name>
<dbReference type="RefSeq" id="XP_005648804.1">
    <property type="nucleotide sequence ID" value="XM_005648747.1"/>
</dbReference>
<comment type="function">
    <text evidence="2">Bifunctional nuclease with both RNase and DNase activities. Involved in basal defense response. Participates in abscisic acid-derived callose deposition following infection by a necrotrophic pathogen.</text>
</comment>
<dbReference type="Gene3D" id="3.10.690.10">
    <property type="entry name" value="Bifunctional nuclease domain"/>
    <property type="match status" value="1"/>
</dbReference>
<dbReference type="eggNOG" id="ENOG502S7NU">
    <property type="taxonomic scope" value="Eukaryota"/>
</dbReference>
<dbReference type="AlphaFoldDB" id="I0Z0U1"/>
<accession>I0Z0U1</accession>
<evidence type="ECO:0000256" key="2">
    <source>
        <dbReference type="ARBA" id="ARBA00025428"/>
    </source>
</evidence>
<dbReference type="KEGG" id="csl:COCSUDRAFT_53278"/>
<dbReference type="PANTHER" id="PTHR15160:SF1">
    <property type="entry name" value="VON HIPPEL-LINDAU DISEASE TUMOR SUPPRESSOR"/>
    <property type="match status" value="1"/>
</dbReference>
<evidence type="ECO:0000313" key="4">
    <source>
        <dbReference type="EMBL" id="EIE24260.1"/>
    </source>
</evidence>
<dbReference type="SUPFAM" id="SSF103256">
    <property type="entry name" value="Hypothetical protein TM0160"/>
    <property type="match status" value="1"/>
</dbReference>
<organism evidence="4 5">
    <name type="scientific">Coccomyxa subellipsoidea (strain C-169)</name>
    <name type="common">Green microalga</name>
    <dbReference type="NCBI Taxonomy" id="574566"/>
    <lineage>
        <taxon>Eukaryota</taxon>
        <taxon>Viridiplantae</taxon>
        <taxon>Chlorophyta</taxon>
        <taxon>core chlorophytes</taxon>
        <taxon>Trebouxiophyceae</taxon>
        <taxon>Trebouxiophyceae incertae sedis</taxon>
        <taxon>Coccomyxaceae</taxon>
        <taxon>Coccomyxa</taxon>
        <taxon>Coccomyxa subellipsoidea</taxon>
    </lineage>
</organism>
<dbReference type="InterPro" id="IPR003729">
    <property type="entry name" value="Bi_nuclease_dom"/>
</dbReference>
<dbReference type="EMBL" id="AGSI01000006">
    <property type="protein sequence ID" value="EIE24260.1"/>
    <property type="molecule type" value="Genomic_DNA"/>
</dbReference>
<protein>
    <recommendedName>
        <fullName evidence="3">BFN domain-containing protein</fullName>
    </recommendedName>
</protein>
<dbReference type="PANTHER" id="PTHR15160">
    <property type="entry name" value="VON HIPPEL-LINDAU PROTEIN"/>
    <property type="match status" value="1"/>
</dbReference>
<dbReference type="OrthoDB" id="566255at2759"/>
<dbReference type="PROSITE" id="PS51658">
    <property type="entry name" value="BFN"/>
    <property type="match status" value="1"/>
</dbReference>
<keyword evidence="5" id="KW-1185">Reference proteome</keyword>
<sequence>MAVLQLSQRSGSLLVRPSVEGCQRALATSRKCVRCEPFLRSSGPALRRFVAVKAARNDKSGPSSSNDFNLAEYVEAKVEIVRHTKEFGHVIFLRLMESKHQYLPVYIGDTESNALEMQLNQKRSARPLTHDFMKVALDTLGFRVTKVCVTALVGNTYLARVHLSPSGRDASAKEVDIDARPSDAINLAMRFNAPMYVSKQVANKMGSSAHQFVESPESHQEIQRSCRNAKQSYHDPTVMHRLNLQVAIAEERYEDACMIRDQVDKMLARDRALSLLVAMESALHDNRYEEAARLRDFFLALTSQHKAHAVEGLKEA</sequence>
<proteinExistence type="inferred from homology"/>
<reference evidence="4 5" key="1">
    <citation type="journal article" date="2012" name="Genome Biol.">
        <title>The genome of the polar eukaryotic microalga coccomyxa subellipsoidea reveals traits of cold adaptation.</title>
        <authorList>
            <person name="Blanc G."/>
            <person name="Agarkova I."/>
            <person name="Grimwood J."/>
            <person name="Kuo A."/>
            <person name="Brueggeman A."/>
            <person name="Dunigan D."/>
            <person name="Gurnon J."/>
            <person name="Ladunga I."/>
            <person name="Lindquist E."/>
            <person name="Lucas S."/>
            <person name="Pangilinan J."/>
            <person name="Proschold T."/>
            <person name="Salamov A."/>
            <person name="Schmutz J."/>
            <person name="Weeks D."/>
            <person name="Yamada T."/>
            <person name="Claverie J.M."/>
            <person name="Grigoriev I."/>
            <person name="Van Etten J."/>
            <person name="Lomsadze A."/>
            <person name="Borodovsky M."/>
        </authorList>
    </citation>
    <scope>NUCLEOTIDE SEQUENCE [LARGE SCALE GENOMIC DNA]</scope>
    <source>
        <strain evidence="4 5">C-169</strain>
    </source>
</reference>
<dbReference type="InterPro" id="IPR036104">
    <property type="entry name" value="BFN_sf"/>
</dbReference>
<dbReference type="STRING" id="574566.I0Z0U1"/>
<evidence type="ECO:0000313" key="5">
    <source>
        <dbReference type="Proteomes" id="UP000007264"/>
    </source>
</evidence>
<evidence type="ECO:0000259" key="3">
    <source>
        <dbReference type="PROSITE" id="PS51658"/>
    </source>
</evidence>
<evidence type="ECO:0000256" key="1">
    <source>
        <dbReference type="ARBA" id="ARBA00009095"/>
    </source>
</evidence>
<comment type="caution">
    <text evidence="4">The sequence shown here is derived from an EMBL/GenBank/DDBJ whole genome shotgun (WGS) entry which is preliminary data.</text>
</comment>
<dbReference type="GO" id="GO:0005634">
    <property type="term" value="C:nucleus"/>
    <property type="evidence" value="ECO:0007669"/>
    <property type="project" value="TreeGrafter"/>
</dbReference>
<dbReference type="GO" id="GO:0016567">
    <property type="term" value="P:protein ubiquitination"/>
    <property type="evidence" value="ECO:0007669"/>
    <property type="project" value="TreeGrafter"/>
</dbReference>
<dbReference type="GO" id="GO:0030891">
    <property type="term" value="C:VCB complex"/>
    <property type="evidence" value="ECO:0007669"/>
    <property type="project" value="TreeGrafter"/>
</dbReference>
<dbReference type="GO" id="GO:0004518">
    <property type="term" value="F:nuclease activity"/>
    <property type="evidence" value="ECO:0007669"/>
    <property type="project" value="InterPro"/>
</dbReference>
<feature type="domain" description="BFN" evidence="3">
    <location>
        <begin position="73"/>
        <end position="209"/>
    </location>
</feature>
<dbReference type="Pfam" id="PF02577">
    <property type="entry name" value="BFN_dom"/>
    <property type="match status" value="1"/>
</dbReference>
<dbReference type="Proteomes" id="UP000007264">
    <property type="component" value="Unassembled WGS sequence"/>
</dbReference>
<comment type="similarity">
    <text evidence="1">Belongs to the bifunctional nuclease family.</text>
</comment>
<gene>
    <name evidence="4" type="ORF">COCSUDRAFT_53278</name>
</gene>
<dbReference type="GeneID" id="17042258"/>